<dbReference type="EMBL" id="AC153128">
    <property type="protein sequence ID" value="ABN07999.1"/>
    <property type="molecule type" value="Genomic_DNA"/>
</dbReference>
<evidence type="ECO:0000313" key="1">
    <source>
        <dbReference type="EMBL" id="ABN07999.1"/>
    </source>
</evidence>
<dbReference type="ExpressionAtlas" id="A2Q2Z9">
    <property type="expression patterns" value="differential"/>
</dbReference>
<evidence type="ECO:0008006" key="2">
    <source>
        <dbReference type="Google" id="ProtNLM"/>
    </source>
</evidence>
<dbReference type="PANTHER" id="PTHR48156:SF1">
    <property type="entry name" value="TRANSMEMBRANE PROTEIN"/>
    <property type="match status" value="1"/>
</dbReference>
<name>A2Q2Z9_MEDTR</name>
<proteinExistence type="predicted"/>
<reference evidence="1" key="1">
    <citation type="submission" date="2004-12" db="EMBL/GenBank/DDBJ databases">
        <authorList>
            <person name="Town C.D."/>
        </authorList>
    </citation>
    <scope>NUCLEOTIDE SEQUENCE</scope>
</reference>
<organism evidence="1">
    <name type="scientific">Medicago truncatula</name>
    <name type="common">Barrel medic</name>
    <name type="synonym">Medicago tribuloides</name>
    <dbReference type="NCBI Taxonomy" id="3880"/>
    <lineage>
        <taxon>Eukaryota</taxon>
        <taxon>Viridiplantae</taxon>
        <taxon>Streptophyta</taxon>
        <taxon>Embryophyta</taxon>
        <taxon>Tracheophyta</taxon>
        <taxon>Spermatophyta</taxon>
        <taxon>Magnoliopsida</taxon>
        <taxon>eudicotyledons</taxon>
        <taxon>Gunneridae</taxon>
        <taxon>Pentapetalae</taxon>
        <taxon>rosids</taxon>
        <taxon>fabids</taxon>
        <taxon>Fabales</taxon>
        <taxon>Fabaceae</taxon>
        <taxon>Papilionoideae</taxon>
        <taxon>50 kb inversion clade</taxon>
        <taxon>NPAAA clade</taxon>
        <taxon>Hologalegina</taxon>
        <taxon>IRL clade</taxon>
        <taxon>Trifolieae</taxon>
        <taxon>Medicago</taxon>
    </lineage>
</organism>
<reference evidence="1" key="2">
    <citation type="submission" date="2007-03" db="EMBL/GenBank/DDBJ databases">
        <authorList>
            <consortium name="The International Medicago Genome Annotation Group"/>
        </authorList>
    </citation>
    <scope>NUCLEOTIDE SEQUENCE</scope>
</reference>
<dbReference type="PANTHER" id="PTHR48156">
    <property type="entry name" value="TRANSMEMBRANE PROTEIN"/>
    <property type="match status" value="1"/>
</dbReference>
<dbReference type="AlphaFoldDB" id="A2Q2Z9"/>
<gene>
    <name evidence="1" type="ORF">MtrDRAFT_AC153128g25v2</name>
</gene>
<accession>A2Q2Z9</accession>
<protein>
    <recommendedName>
        <fullName evidence="2">Transmembrane protein</fullName>
    </recommendedName>
</protein>
<sequence length="93" mass="10378">MAMALNSALYIAKMAWIALSGWITSCLTIADEFATSLRSGDIGPFHDHHTTRPLLLSRYELLKTTVAGSAHLLCCFTHDLFKRKGKCCNLYMI</sequence>